<dbReference type="OrthoDB" id="1915921at2759"/>
<evidence type="ECO:0000313" key="2">
    <source>
        <dbReference type="Proteomes" id="UP000245207"/>
    </source>
</evidence>
<name>A0A2U1Q8F0_ARTAN</name>
<protein>
    <submittedName>
        <fullName evidence="1">Uncharacterized protein</fullName>
    </submittedName>
</protein>
<evidence type="ECO:0000313" key="1">
    <source>
        <dbReference type="EMBL" id="PWA94278.1"/>
    </source>
</evidence>
<reference evidence="1 2" key="1">
    <citation type="journal article" date="2018" name="Mol. Plant">
        <title>The genome of Artemisia annua provides insight into the evolution of Asteraceae family and artemisinin biosynthesis.</title>
        <authorList>
            <person name="Shen Q."/>
            <person name="Zhang L."/>
            <person name="Liao Z."/>
            <person name="Wang S."/>
            <person name="Yan T."/>
            <person name="Shi P."/>
            <person name="Liu M."/>
            <person name="Fu X."/>
            <person name="Pan Q."/>
            <person name="Wang Y."/>
            <person name="Lv Z."/>
            <person name="Lu X."/>
            <person name="Zhang F."/>
            <person name="Jiang W."/>
            <person name="Ma Y."/>
            <person name="Chen M."/>
            <person name="Hao X."/>
            <person name="Li L."/>
            <person name="Tang Y."/>
            <person name="Lv G."/>
            <person name="Zhou Y."/>
            <person name="Sun X."/>
            <person name="Brodelius P.E."/>
            <person name="Rose J.K.C."/>
            <person name="Tang K."/>
        </authorList>
    </citation>
    <scope>NUCLEOTIDE SEQUENCE [LARGE SCALE GENOMIC DNA]</scope>
    <source>
        <strain evidence="2">cv. Huhao1</strain>
        <tissue evidence="1">Leaf</tissue>
    </source>
</reference>
<dbReference type="EMBL" id="PKPP01000325">
    <property type="protein sequence ID" value="PWA94278.1"/>
    <property type="molecule type" value="Genomic_DNA"/>
</dbReference>
<dbReference type="Proteomes" id="UP000245207">
    <property type="component" value="Unassembled WGS sequence"/>
</dbReference>
<comment type="caution">
    <text evidence="1">The sequence shown here is derived from an EMBL/GenBank/DDBJ whole genome shotgun (WGS) entry which is preliminary data.</text>
</comment>
<accession>A0A2U1Q8F0</accession>
<sequence>MVVHWREEKVVKGSFGKDEGGEWKMDCRCGLECEVRVGDVKDVEVCVALDGDVTLNQKVEMVVKMRKRGRCFEGLLEEIPEQMSEGEEVEECCCCSECGGGGGGDEVVDYGGDVVEAEVEGVRWAVDVGIWVMCLGVGVGYLVSKLHQRVLGKEDYSSLEFGIISEIQFLCIYMHLANLQHTL</sequence>
<keyword evidence="2" id="KW-1185">Reference proteome</keyword>
<gene>
    <name evidence="1" type="ORF">CTI12_AA061340</name>
</gene>
<proteinExistence type="predicted"/>
<dbReference type="PANTHER" id="PTHR37244">
    <property type="entry name" value="NADP-SPECIFIC GLUTAMATE DEHYDROGENASE"/>
    <property type="match status" value="1"/>
</dbReference>
<dbReference type="AlphaFoldDB" id="A0A2U1Q8F0"/>
<dbReference type="PANTHER" id="PTHR37244:SF1">
    <property type="entry name" value="NADP-SPECIFIC GLUTAMATE DEHYDROGENASE"/>
    <property type="match status" value="1"/>
</dbReference>
<organism evidence="1 2">
    <name type="scientific">Artemisia annua</name>
    <name type="common">Sweet wormwood</name>
    <dbReference type="NCBI Taxonomy" id="35608"/>
    <lineage>
        <taxon>Eukaryota</taxon>
        <taxon>Viridiplantae</taxon>
        <taxon>Streptophyta</taxon>
        <taxon>Embryophyta</taxon>
        <taxon>Tracheophyta</taxon>
        <taxon>Spermatophyta</taxon>
        <taxon>Magnoliopsida</taxon>
        <taxon>eudicotyledons</taxon>
        <taxon>Gunneridae</taxon>
        <taxon>Pentapetalae</taxon>
        <taxon>asterids</taxon>
        <taxon>campanulids</taxon>
        <taxon>Asterales</taxon>
        <taxon>Asteraceae</taxon>
        <taxon>Asteroideae</taxon>
        <taxon>Anthemideae</taxon>
        <taxon>Artemisiinae</taxon>
        <taxon>Artemisia</taxon>
    </lineage>
</organism>
<dbReference type="STRING" id="35608.A0A2U1Q8F0"/>